<proteinExistence type="predicted"/>
<sequence length="287" mass="31662">MQLCNPQNAALVQESVALAHKLKNEFGGVSVDEVAVEIAMNKLALRVIPLISGSIHVMCNPLYAWDTQKVYQTGHRFHKICRLLDPDFDLSRLVMKVPSTWQGLQACKRLKAENIKTLATTLFTMEQVVLAGEVGCTSVSPFIHELRAHSESDYHDSAPIHALVAQAQRYYTDHNVATKVKACAFMTTDEIISFAGVDAMTIPAETLQELAVTDAPDDIESRSVFYDGAKNGLKLKRSERLSYVDDEQKFLRAFATNARGKAKTEDAIAVFCGFQVKAEALVASVQV</sequence>
<comment type="catalytic activity">
    <reaction evidence="2">
        <text>D-sedoheptulose 7-phosphate + D-glyceraldehyde 3-phosphate = D-erythrose 4-phosphate + beta-D-fructose 6-phosphate</text>
        <dbReference type="Rhea" id="RHEA:17053"/>
        <dbReference type="ChEBI" id="CHEBI:16897"/>
        <dbReference type="ChEBI" id="CHEBI:57483"/>
        <dbReference type="ChEBI" id="CHEBI:57634"/>
        <dbReference type="ChEBI" id="CHEBI:59776"/>
        <dbReference type="EC" id="2.2.1.2"/>
    </reaction>
</comment>
<dbReference type="STRING" id="1399860.A0A2C5XYJ6"/>
<protein>
    <recommendedName>
        <fullName evidence="2">Transaldolase</fullName>
        <ecNumber evidence="2">2.2.1.2</ecNumber>
    </recommendedName>
</protein>
<dbReference type="PANTHER" id="PTHR10683">
    <property type="entry name" value="TRANSALDOLASE"/>
    <property type="match status" value="1"/>
</dbReference>
<keyword evidence="4" id="KW-1185">Reference proteome</keyword>
<evidence type="ECO:0000313" key="3">
    <source>
        <dbReference type="EMBL" id="PHH59774.1"/>
    </source>
</evidence>
<dbReference type="GO" id="GO:0005975">
    <property type="term" value="P:carbohydrate metabolic process"/>
    <property type="evidence" value="ECO:0007669"/>
    <property type="project" value="InterPro"/>
</dbReference>
<dbReference type="Proteomes" id="UP000226192">
    <property type="component" value="Unassembled WGS sequence"/>
</dbReference>
<name>A0A2C5XYJ6_9HYPO</name>
<organism evidence="3 4">
    <name type="scientific">Ophiocordyceps australis</name>
    <dbReference type="NCBI Taxonomy" id="1399860"/>
    <lineage>
        <taxon>Eukaryota</taxon>
        <taxon>Fungi</taxon>
        <taxon>Dikarya</taxon>
        <taxon>Ascomycota</taxon>
        <taxon>Pezizomycotina</taxon>
        <taxon>Sordariomycetes</taxon>
        <taxon>Hypocreomycetidae</taxon>
        <taxon>Hypocreales</taxon>
        <taxon>Ophiocordycipitaceae</taxon>
        <taxon>Ophiocordyceps</taxon>
    </lineage>
</organism>
<keyword evidence="2" id="KW-0570">Pentose shunt</keyword>
<accession>A0A2C5XYJ6</accession>
<dbReference type="PANTHER" id="PTHR10683:SF34">
    <property type="entry name" value="TRANSALDOLASE"/>
    <property type="match status" value="1"/>
</dbReference>
<dbReference type="GO" id="GO:0004801">
    <property type="term" value="F:transaldolase activity"/>
    <property type="evidence" value="ECO:0007669"/>
    <property type="project" value="UniProtKB-EC"/>
</dbReference>
<evidence type="ECO:0000256" key="1">
    <source>
        <dbReference type="ARBA" id="ARBA00023270"/>
    </source>
</evidence>
<dbReference type="SUPFAM" id="SSF51569">
    <property type="entry name" value="Aldolase"/>
    <property type="match status" value="1"/>
</dbReference>
<dbReference type="InterPro" id="IPR018225">
    <property type="entry name" value="Transaldolase_AS"/>
</dbReference>
<comment type="caution">
    <text evidence="3">The sequence shown here is derived from an EMBL/GenBank/DDBJ whole genome shotgun (WGS) entry which is preliminary data.</text>
</comment>
<dbReference type="Pfam" id="PF00923">
    <property type="entry name" value="TAL_FSA"/>
    <property type="match status" value="1"/>
</dbReference>
<dbReference type="EC" id="2.2.1.2" evidence="2"/>
<dbReference type="UniPathway" id="UPA00115">
    <property type="reaction ID" value="UER00414"/>
</dbReference>
<dbReference type="EMBL" id="NJET01000182">
    <property type="protein sequence ID" value="PHH59774.1"/>
    <property type="molecule type" value="Genomic_DNA"/>
</dbReference>
<comment type="function">
    <text evidence="2">Catalyzes the rate-limiting step of the non-oxidative phase in the pentose phosphate pathway. Catalyzes the reversible conversion of sedheptulose-7-phosphate and D-glyceraldehyde 3-phosphate into erythrose-4-phosphate and beta-D-fructose 6-phosphate.</text>
</comment>
<dbReference type="InterPro" id="IPR013785">
    <property type="entry name" value="Aldolase_TIM"/>
</dbReference>
<keyword evidence="2" id="KW-0808">Transferase</keyword>
<comment type="pathway">
    <text evidence="2">Carbohydrate degradation; pentose phosphate pathway; D-glyceraldehyde 3-phosphate and beta-D-fructose 6-phosphate from D-ribose 5-phosphate and D-xylulose 5-phosphate (non-oxidative stage): step 2/3.</text>
</comment>
<dbReference type="OrthoDB" id="1711136at2759"/>
<gene>
    <name evidence="3" type="ORF">CDD81_2578</name>
</gene>
<dbReference type="GO" id="GO:0009052">
    <property type="term" value="P:pentose-phosphate shunt, non-oxidative branch"/>
    <property type="evidence" value="ECO:0007669"/>
    <property type="project" value="TreeGrafter"/>
</dbReference>
<dbReference type="PROSITE" id="PS00958">
    <property type="entry name" value="TRANSALDOLASE_2"/>
    <property type="match status" value="1"/>
</dbReference>
<reference evidence="3 4" key="1">
    <citation type="submission" date="2017-06" db="EMBL/GenBank/DDBJ databases">
        <title>Ant-infecting Ophiocordyceps genomes reveal a high diversity of potential behavioral manipulation genes and a possible major role for enterotoxins.</title>
        <authorList>
            <person name="De Bekker C."/>
            <person name="Evans H.C."/>
            <person name="Brachmann A."/>
            <person name="Hughes D.P."/>
        </authorList>
    </citation>
    <scope>NUCLEOTIDE SEQUENCE [LARGE SCALE GENOMIC DNA]</scope>
    <source>
        <strain evidence="3 4">Map64</strain>
    </source>
</reference>
<dbReference type="InterPro" id="IPR001585">
    <property type="entry name" value="TAL/FSA"/>
</dbReference>
<dbReference type="AlphaFoldDB" id="A0A2C5XYJ6"/>
<keyword evidence="1" id="KW-0704">Schiff base</keyword>
<evidence type="ECO:0000313" key="4">
    <source>
        <dbReference type="Proteomes" id="UP000226192"/>
    </source>
</evidence>
<evidence type="ECO:0000256" key="2">
    <source>
        <dbReference type="RuleBase" id="RU000501"/>
    </source>
</evidence>
<dbReference type="Gene3D" id="3.20.20.70">
    <property type="entry name" value="Aldolase class I"/>
    <property type="match status" value="1"/>
</dbReference>